<protein>
    <submittedName>
        <fullName evidence="3">Cbb3-type cytochrome oxidase assembly protein CcoS</fullName>
    </submittedName>
</protein>
<evidence type="ECO:0000256" key="2">
    <source>
        <dbReference type="SAM" id="Phobius"/>
    </source>
</evidence>
<dbReference type="InterPro" id="IPR004714">
    <property type="entry name" value="Cyt_oxidase_maturation_cbb3"/>
</dbReference>
<sequence length="68" mass="7614">MESSLAILIPVSLVLVFVIGGVLWWSVRSGQFEDLEGEAFRVIMDDDRTPAMSDKKTEQTAEQETPKD</sequence>
<comment type="caution">
    <text evidence="3">The sequence shown here is derived from an EMBL/GenBank/DDBJ whole genome shotgun (WGS) entry which is preliminary data.</text>
</comment>
<keyword evidence="4" id="KW-1185">Reference proteome</keyword>
<keyword evidence="2" id="KW-0812">Transmembrane</keyword>
<accession>A0ABP9Q6P5</accession>
<organism evidence="3 4">
    <name type="scientific">Viridibacterium curvum</name>
    <dbReference type="NCBI Taxonomy" id="1101404"/>
    <lineage>
        <taxon>Bacteria</taxon>
        <taxon>Pseudomonadati</taxon>
        <taxon>Pseudomonadota</taxon>
        <taxon>Betaproteobacteria</taxon>
        <taxon>Rhodocyclales</taxon>
        <taxon>Rhodocyclaceae</taxon>
        <taxon>Viridibacterium</taxon>
    </lineage>
</organism>
<evidence type="ECO:0000313" key="3">
    <source>
        <dbReference type="EMBL" id="GAA5157537.1"/>
    </source>
</evidence>
<dbReference type="Proteomes" id="UP001500547">
    <property type="component" value="Unassembled WGS sequence"/>
</dbReference>
<feature type="transmembrane region" description="Helical" evidence="2">
    <location>
        <begin position="6"/>
        <end position="27"/>
    </location>
</feature>
<evidence type="ECO:0000313" key="4">
    <source>
        <dbReference type="Proteomes" id="UP001500547"/>
    </source>
</evidence>
<reference evidence="4" key="1">
    <citation type="journal article" date="2019" name="Int. J. Syst. Evol. Microbiol.">
        <title>The Global Catalogue of Microorganisms (GCM) 10K type strain sequencing project: providing services to taxonomists for standard genome sequencing and annotation.</title>
        <authorList>
            <consortium name="The Broad Institute Genomics Platform"/>
            <consortium name="The Broad Institute Genome Sequencing Center for Infectious Disease"/>
            <person name="Wu L."/>
            <person name="Ma J."/>
        </authorList>
    </citation>
    <scope>NUCLEOTIDE SEQUENCE [LARGE SCALE GENOMIC DNA]</scope>
    <source>
        <strain evidence="4">JCM 18715</strain>
    </source>
</reference>
<dbReference type="Pfam" id="PF03597">
    <property type="entry name" value="FixS"/>
    <property type="match status" value="1"/>
</dbReference>
<keyword evidence="2" id="KW-1133">Transmembrane helix</keyword>
<dbReference type="PANTHER" id="PTHR41532:SF1">
    <property type="entry name" value="FIXS PROTEIN"/>
    <property type="match status" value="1"/>
</dbReference>
<name>A0ABP9Q6P5_9RHOO</name>
<gene>
    <name evidence="3" type="primary">ccoS</name>
    <name evidence="3" type="ORF">GCM10025770_00890</name>
</gene>
<dbReference type="PANTHER" id="PTHR41532">
    <property type="entry name" value="FIXS PROTEIN"/>
    <property type="match status" value="1"/>
</dbReference>
<dbReference type="RefSeq" id="WP_345530847.1">
    <property type="nucleotide sequence ID" value="NZ_BAABLD010000001.1"/>
</dbReference>
<keyword evidence="2" id="KW-0472">Membrane</keyword>
<dbReference type="EMBL" id="BAABLD010000001">
    <property type="protein sequence ID" value="GAA5157537.1"/>
    <property type="molecule type" value="Genomic_DNA"/>
</dbReference>
<evidence type="ECO:0000256" key="1">
    <source>
        <dbReference type="SAM" id="MobiDB-lite"/>
    </source>
</evidence>
<proteinExistence type="predicted"/>
<dbReference type="NCBIfam" id="TIGR00847">
    <property type="entry name" value="ccoS"/>
    <property type="match status" value="1"/>
</dbReference>
<feature type="region of interest" description="Disordered" evidence="1">
    <location>
        <begin position="46"/>
        <end position="68"/>
    </location>
</feature>